<gene>
    <name evidence="2" type="ORF">IJ22_18420</name>
</gene>
<keyword evidence="1" id="KW-0472">Membrane</keyword>
<reference evidence="2 3" key="2">
    <citation type="journal article" date="2016" name="Genome Announc.">
        <title>Complete Genome Sequences of Two Interactive Moderate Thermophiles, Paenibacillus napthalenovorans 32O-Y and Paenibacillus sp. 32O-W.</title>
        <authorList>
            <person name="Butler R.R.III."/>
            <person name="Wang J."/>
            <person name="Stark B.C."/>
            <person name="Pombert J.F."/>
        </authorList>
    </citation>
    <scope>NUCLEOTIDE SEQUENCE [LARGE SCALE GENOMIC DNA]</scope>
    <source>
        <strain evidence="2 3">32O-Y</strain>
    </source>
</reference>
<sequence length="80" mass="9614">MHKLKDIIQMSEEEIIDYHDKHMINYSYGGDFFVNEFYRRQQEKSTKAIEDMTKKMLDYTKIMTVLTVVNVILVVVTMFK</sequence>
<dbReference type="EMBL" id="CP013652">
    <property type="protein sequence ID" value="ALS22216.1"/>
    <property type="molecule type" value="Genomic_DNA"/>
</dbReference>
<dbReference type="STRING" id="162209.IJ22_18420"/>
<accession>A0A0U2U7Q7</accession>
<evidence type="ECO:0000256" key="1">
    <source>
        <dbReference type="SAM" id="Phobius"/>
    </source>
</evidence>
<evidence type="ECO:0000313" key="3">
    <source>
        <dbReference type="Proteomes" id="UP000061660"/>
    </source>
</evidence>
<dbReference type="Proteomes" id="UP000061660">
    <property type="component" value="Chromosome"/>
</dbReference>
<dbReference type="PATRIC" id="fig|162209.4.peg.1952"/>
<dbReference type="KEGG" id="pnp:IJ22_18420"/>
<evidence type="ECO:0000313" key="2">
    <source>
        <dbReference type="EMBL" id="ALS22216.1"/>
    </source>
</evidence>
<proteinExistence type="predicted"/>
<keyword evidence="3" id="KW-1185">Reference proteome</keyword>
<dbReference type="AlphaFoldDB" id="A0A0U2U7Q7"/>
<reference evidence="3" key="1">
    <citation type="submission" date="2015-12" db="EMBL/GenBank/DDBJ databases">
        <title>Complete genome sequences of two moderately thermophilic Paenibacillus species.</title>
        <authorList>
            <person name="Butler R.III."/>
            <person name="Wang J."/>
            <person name="Stark B.C."/>
            <person name="Pombert J.-F."/>
        </authorList>
    </citation>
    <scope>NUCLEOTIDE SEQUENCE [LARGE SCALE GENOMIC DNA]</scope>
    <source>
        <strain evidence="3">32O-Y</strain>
    </source>
</reference>
<keyword evidence="1" id="KW-0812">Transmembrane</keyword>
<keyword evidence="1" id="KW-1133">Transmembrane helix</keyword>
<protein>
    <submittedName>
        <fullName evidence="2">Uncharacterized protein</fullName>
    </submittedName>
</protein>
<organism evidence="2 3">
    <name type="scientific">Paenibacillus naphthalenovorans</name>
    <dbReference type="NCBI Taxonomy" id="162209"/>
    <lineage>
        <taxon>Bacteria</taxon>
        <taxon>Bacillati</taxon>
        <taxon>Bacillota</taxon>
        <taxon>Bacilli</taxon>
        <taxon>Bacillales</taxon>
        <taxon>Paenibacillaceae</taxon>
        <taxon>Paenibacillus</taxon>
    </lineage>
</organism>
<name>A0A0U2U7Q7_9BACL</name>
<feature type="transmembrane region" description="Helical" evidence="1">
    <location>
        <begin position="62"/>
        <end position="79"/>
    </location>
</feature>